<keyword evidence="3" id="KW-0808">Transferase</keyword>
<gene>
    <name evidence="3" type="ORF">GCM10009854_23700</name>
</gene>
<evidence type="ECO:0000259" key="2">
    <source>
        <dbReference type="Pfam" id="PF21302"/>
    </source>
</evidence>
<dbReference type="SUPFAM" id="SSF53335">
    <property type="entry name" value="S-adenosyl-L-methionine-dependent methyltransferases"/>
    <property type="match status" value="1"/>
</dbReference>
<dbReference type="CDD" id="cd02440">
    <property type="entry name" value="AdoMet_MTases"/>
    <property type="match status" value="1"/>
</dbReference>
<name>A0ABP5T617_9PSEU</name>
<dbReference type="Gene3D" id="3.40.50.150">
    <property type="entry name" value="Vaccinia Virus protein VP39"/>
    <property type="match status" value="1"/>
</dbReference>
<reference evidence="4" key="1">
    <citation type="journal article" date="2019" name="Int. J. Syst. Evol. Microbiol.">
        <title>The Global Catalogue of Microorganisms (GCM) 10K type strain sequencing project: providing services to taxonomists for standard genome sequencing and annotation.</title>
        <authorList>
            <consortium name="The Broad Institute Genomics Platform"/>
            <consortium name="The Broad Institute Genome Sequencing Center for Infectious Disease"/>
            <person name="Wu L."/>
            <person name="Ma J."/>
        </authorList>
    </citation>
    <scope>NUCLEOTIDE SEQUENCE [LARGE SCALE GENOMIC DNA]</scope>
    <source>
        <strain evidence="4">JCM 16221</strain>
    </source>
</reference>
<sequence>MLDDVVELLACPHCGSSLDRIGGALRCTSHHVFDIARQGYVSLLPGGSKVVGDTAEMIAARAAFQAAGHYAPIAEAVAEAVSGDGPVVDVGAGTGYYLARALGESGRAGVALDVSKYACRRAAKAHPRVGAAVADAWHGLPIRSGAASVLLNVFAPRNAAEMHRVLRPGGELVVVVPNSGHLAGLVDELGLLNVDAQKRQRLSDQLAGRFAPSASDTLEFPLVLSHEEAESAVAMGPSAWHTGSEELRERVRDLGDPVAATASVTVATYRRT</sequence>
<evidence type="ECO:0000259" key="1">
    <source>
        <dbReference type="Pfam" id="PF13649"/>
    </source>
</evidence>
<feature type="domain" description="23S rRNA (guanine(745)-N(1))-methyltransferase N-terminal" evidence="2">
    <location>
        <begin position="10"/>
        <end position="48"/>
    </location>
</feature>
<comment type="caution">
    <text evidence="3">The sequence shown here is derived from an EMBL/GenBank/DDBJ whole genome shotgun (WGS) entry which is preliminary data.</text>
</comment>
<keyword evidence="3" id="KW-0489">Methyltransferase</keyword>
<dbReference type="InterPro" id="IPR029063">
    <property type="entry name" value="SAM-dependent_MTases_sf"/>
</dbReference>
<accession>A0ABP5T617</accession>
<dbReference type="InterPro" id="IPR041698">
    <property type="entry name" value="Methyltransf_25"/>
</dbReference>
<organism evidence="3 4">
    <name type="scientific">Saccharopolyspora halophila</name>
    <dbReference type="NCBI Taxonomy" id="405551"/>
    <lineage>
        <taxon>Bacteria</taxon>
        <taxon>Bacillati</taxon>
        <taxon>Actinomycetota</taxon>
        <taxon>Actinomycetes</taxon>
        <taxon>Pseudonocardiales</taxon>
        <taxon>Pseudonocardiaceae</taxon>
        <taxon>Saccharopolyspora</taxon>
    </lineage>
</organism>
<dbReference type="PIRSF" id="PIRSF018249">
    <property type="entry name" value="MyrA_prd"/>
    <property type="match status" value="1"/>
</dbReference>
<dbReference type="Pfam" id="PF21302">
    <property type="entry name" value="Zn_ribbon_RlmA"/>
    <property type="match status" value="1"/>
</dbReference>
<protein>
    <submittedName>
        <fullName evidence="3">Methyltransferase domain-containing protein</fullName>
    </submittedName>
</protein>
<feature type="domain" description="Methyltransferase" evidence="1">
    <location>
        <begin position="87"/>
        <end position="170"/>
    </location>
</feature>
<dbReference type="EMBL" id="BAAARA010000007">
    <property type="protein sequence ID" value="GAA2346064.1"/>
    <property type="molecule type" value="Genomic_DNA"/>
</dbReference>
<dbReference type="InterPro" id="IPR048647">
    <property type="entry name" value="RlmA_N"/>
</dbReference>
<evidence type="ECO:0000313" key="4">
    <source>
        <dbReference type="Proteomes" id="UP001501218"/>
    </source>
</evidence>
<dbReference type="Proteomes" id="UP001501218">
    <property type="component" value="Unassembled WGS sequence"/>
</dbReference>
<dbReference type="Pfam" id="PF13649">
    <property type="entry name" value="Methyltransf_25"/>
    <property type="match status" value="1"/>
</dbReference>
<dbReference type="InterPro" id="IPR016718">
    <property type="entry name" value="rRNA_m1G-MeTrfase_A_prd"/>
</dbReference>
<dbReference type="GO" id="GO:0032259">
    <property type="term" value="P:methylation"/>
    <property type="evidence" value="ECO:0007669"/>
    <property type="project" value="UniProtKB-KW"/>
</dbReference>
<evidence type="ECO:0000313" key="3">
    <source>
        <dbReference type="EMBL" id="GAA2346064.1"/>
    </source>
</evidence>
<dbReference type="GO" id="GO:0008168">
    <property type="term" value="F:methyltransferase activity"/>
    <property type="evidence" value="ECO:0007669"/>
    <property type="project" value="UniProtKB-KW"/>
</dbReference>
<dbReference type="RefSeq" id="WP_344130161.1">
    <property type="nucleotide sequence ID" value="NZ_BAAARA010000007.1"/>
</dbReference>
<proteinExistence type="predicted"/>
<keyword evidence="4" id="KW-1185">Reference proteome</keyword>